<dbReference type="InterPro" id="IPR039022">
    <property type="entry name" value="KaiB-like"/>
</dbReference>
<evidence type="ECO:0000313" key="3">
    <source>
        <dbReference type="Proteomes" id="UP001596958"/>
    </source>
</evidence>
<evidence type="ECO:0000313" key="2">
    <source>
        <dbReference type="EMBL" id="MFD0748840.1"/>
    </source>
</evidence>
<dbReference type="Gene3D" id="3.40.30.10">
    <property type="entry name" value="Glutaredoxin"/>
    <property type="match status" value="1"/>
</dbReference>
<gene>
    <name evidence="2" type="ORF">ACFQZS_01720</name>
</gene>
<evidence type="ECO:0000259" key="1">
    <source>
        <dbReference type="SMART" id="SM01248"/>
    </source>
</evidence>
<dbReference type="Pfam" id="PF07689">
    <property type="entry name" value="KaiB"/>
    <property type="match status" value="1"/>
</dbReference>
<comment type="caution">
    <text evidence="2">The sequence shown here is derived from an EMBL/GenBank/DDBJ whole genome shotgun (WGS) entry which is preliminary data.</text>
</comment>
<dbReference type="RefSeq" id="WP_377096709.1">
    <property type="nucleotide sequence ID" value="NZ_JBHTHU010000001.1"/>
</dbReference>
<dbReference type="PANTHER" id="PTHR41709">
    <property type="entry name" value="KAIB-LIKE PROTEIN 1"/>
    <property type="match status" value="1"/>
</dbReference>
<dbReference type="SUPFAM" id="SSF52833">
    <property type="entry name" value="Thioredoxin-like"/>
    <property type="match status" value="1"/>
</dbReference>
<feature type="domain" description="KaiB" evidence="1">
    <location>
        <begin position="23"/>
        <end position="104"/>
    </location>
</feature>
<proteinExistence type="predicted"/>
<accession>A0ABW2YSK5</accession>
<sequence>MKTEQWLQEDSSQNEGEIRYQLRLFITGASPNSTRAVDNLTAFCENNLPGNYSLEVIDVYQQPAVAQTEQIIALPLLITNGTETKRRLVGDMSDTQKLFRYFSLTP</sequence>
<dbReference type="SMART" id="SM01248">
    <property type="entry name" value="KaiB"/>
    <property type="match status" value="1"/>
</dbReference>
<name>A0ABW2YSK5_9SPHI</name>
<keyword evidence="3" id="KW-1185">Reference proteome</keyword>
<dbReference type="InterPro" id="IPR011649">
    <property type="entry name" value="KaiB_domain"/>
</dbReference>
<reference evidence="3" key="1">
    <citation type="journal article" date="2019" name="Int. J. Syst. Evol. Microbiol.">
        <title>The Global Catalogue of Microorganisms (GCM) 10K type strain sequencing project: providing services to taxonomists for standard genome sequencing and annotation.</title>
        <authorList>
            <consortium name="The Broad Institute Genomics Platform"/>
            <consortium name="The Broad Institute Genome Sequencing Center for Infectious Disease"/>
            <person name="Wu L."/>
            <person name="Ma J."/>
        </authorList>
    </citation>
    <scope>NUCLEOTIDE SEQUENCE [LARGE SCALE GENOMIC DNA]</scope>
    <source>
        <strain evidence="3">CCUG 63418</strain>
    </source>
</reference>
<dbReference type="PANTHER" id="PTHR41709:SF2">
    <property type="entry name" value="CIRCADIAN CLOCK PROTEIN KAIB2"/>
    <property type="match status" value="1"/>
</dbReference>
<dbReference type="InterPro" id="IPR036249">
    <property type="entry name" value="Thioredoxin-like_sf"/>
</dbReference>
<dbReference type="Proteomes" id="UP001596958">
    <property type="component" value="Unassembled WGS sequence"/>
</dbReference>
<dbReference type="EMBL" id="JBHTHU010000001">
    <property type="protein sequence ID" value="MFD0748840.1"/>
    <property type="molecule type" value="Genomic_DNA"/>
</dbReference>
<protein>
    <submittedName>
        <fullName evidence="2">Circadian clock KaiB family protein</fullName>
    </submittedName>
</protein>
<organism evidence="2 3">
    <name type="scientific">Mucilaginibacter calamicampi</name>
    <dbReference type="NCBI Taxonomy" id="1302352"/>
    <lineage>
        <taxon>Bacteria</taxon>
        <taxon>Pseudomonadati</taxon>
        <taxon>Bacteroidota</taxon>
        <taxon>Sphingobacteriia</taxon>
        <taxon>Sphingobacteriales</taxon>
        <taxon>Sphingobacteriaceae</taxon>
        <taxon>Mucilaginibacter</taxon>
    </lineage>
</organism>
<dbReference type="CDD" id="cd02978">
    <property type="entry name" value="KaiB_like"/>
    <property type="match status" value="1"/>
</dbReference>